<dbReference type="Proteomes" id="UP000245609">
    <property type="component" value="Unassembled WGS sequence"/>
</dbReference>
<feature type="domain" description="PH" evidence="4">
    <location>
        <begin position="652"/>
        <end position="894"/>
    </location>
</feature>
<dbReference type="PANTHER" id="PTHR36100:SF1">
    <property type="entry name" value="BUD SITE SELECTION PROTEIN 4"/>
    <property type="match status" value="1"/>
</dbReference>
<dbReference type="GO" id="GO:0005525">
    <property type="term" value="F:GTP binding"/>
    <property type="evidence" value="ECO:0007669"/>
    <property type="project" value="TreeGrafter"/>
</dbReference>
<dbReference type="OrthoDB" id="2123378at2759"/>
<protein>
    <recommendedName>
        <fullName evidence="4">PH domain-containing protein</fullName>
    </recommendedName>
</protein>
<reference evidence="5 6" key="1">
    <citation type="journal article" date="2018" name="MBio">
        <title>Comparative Genomics Reveals the Core Gene Toolbox for the Fungus-Insect Symbiosis.</title>
        <authorList>
            <person name="Wang Y."/>
            <person name="Stata M."/>
            <person name="Wang W."/>
            <person name="Stajich J.E."/>
            <person name="White M.M."/>
            <person name="Moncalvo J.M."/>
        </authorList>
    </citation>
    <scope>NUCLEOTIDE SEQUENCE [LARGE SCALE GENOMIC DNA]</scope>
    <source>
        <strain evidence="5 6">SC-DP-2</strain>
    </source>
</reference>
<dbReference type="InterPro" id="IPR011993">
    <property type="entry name" value="PH-like_dom_sf"/>
</dbReference>
<evidence type="ECO:0000256" key="1">
    <source>
        <dbReference type="ARBA" id="ARBA00022618"/>
    </source>
</evidence>
<evidence type="ECO:0000259" key="4">
    <source>
        <dbReference type="PROSITE" id="PS50003"/>
    </source>
</evidence>
<evidence type="ECO:0000256" key="2">
    <source>
        <dbReference type="ARBA" id="ARBA00023306"/>
    </source>
</evidence>
<keyword evidence="1" id="KW-0132">Cell division</keyword>
<dbReference type="SUPFAM" id="SSF50729">
    <property type="entry name" value="PH domain-like"/>
    <property type="match status" value="1"/>
</dbReference>
<evidence type="ECO:0000313" key="5">
    <source>
        <dbReference type="EMBL" id="PVV04103.1"/>
    </source>
</evidence>
<dbReference type="SMART" id="SM00233">
    <property type="entry name" value="PH"/>
    <property type="match status" value="1"/>
</dbReference>
<organism evidence="5 6">
    <name type="scientific">Smittium megazygosporum</name>
    <dbReference type="NCBI Taxonomy" id="133381"/>
    <lineage>
        <taxon>Eukaryota</taxon>
        <taxon>Fungi</taxon>
        <taxon>Fungi incertae sedis</taxon>
        <taxon>Zoopagomycota</taxon>
        <taxon>Kickxellomycotina</taxon>
        <taxon>Harpellomycetes</taxon>
        <taxon>Harpellales</taxon>
        <taxon>Legeriomycetaceae</taxon>
        <taxon>Smittium</taxon>
    </lineage>
</organism>
<gene>
    <name evidence="5" type="ORF">BB560_001395</name>
</gene>
<dbReference type="AlphaFoldDB" id="A0A2T9ZHM5"/>
<name>A0A2T9ZHM5_9FUNG</name>
<feature type="compositionally biased region" description="Polar residues" evidence="3">
    <location>
        <begin position="735"/>
        <end position="747"/>
    </location>
</feature>
<feature type="compositionally biased region" description="Low complexity" evidence="3">
    <location>
        <begin position="748"/>
        <end position="764"/>
    </location>
</feature>
<keyword evidence="2" id="KW-0131">Cell cycle</keyword>
<keyword evidence="6" id="KW-1185">Reference proteome</keyword>
<evidence type="ECO:0000313" key="6">
    <source>
        <dbReference type="Proteomes" id="UP000245609"/>
    </source>
</evidence>
<dbReference type="EMBL" id="MBFS01000161">
    <property type="protein sequence ID" value="PVV04103.1"/>
    <property type="molecule type" value="Genomic_DNA"/>
</dbReference>
<proteinExistence type="predicted"/>
<dbReference type="GO" id="GO:0051301">
    <property type="term" value="P:cell division"/>
    <property type="evidence" value="ECO:0007669"/>
    <property type="project" value="UniProtKB-KW"/>
</dbReference>
<evidence type="ECO:0000256" key="3">
    <source>
        <dbReference type="SAM" id="MobiDB-lite"/>
    </source>
</evidence>
<dbReference type="PROSITE" id="PS50003">
    <property type="entry name" value="PH_DOMAIN"/>
    <property type="match status" value="1"/>
</dbReference>
<feature type="region of interest" description="Disordered" evidence="3">
    <location>
        <begin position="710"/>
        <end position="792"/>
    </location>
</feature>
<feature type="region of interest" description="Disordered" evidence="3">
    <location>
        <begin position="326"/>
        <end position="374"/>
    </location>
</feature>
<comment type="caution">
    <text evidence="5">The sequence shown here is derived from an EMBL/GenBank/DDBJ whole genome shotgun (WGS) entry which is preliminary data.</text>
</comment>
<accession>A0A2T9ZHM5</accession>
<dbReference type="Gene3D" id="2.30.29.30">
    <property type="entry name" value="Pleckstrin-homology domain (PH domain)/Phosphotyrosine-binding domain (PTB)"/>
    <property type="match status" value="1"/>
</dbReference>
<dbReference type="STRING" id="133381.A0A2T9ZHM5"/>
<feature type="compositionally biased region" description="Polar residues" evidence="3">
    <location>
        <begin position="354"/>
        <end position="374"/>
    </location>
</feature>
<sequence length="921" mass="103244">MSFELPLSNLVSGYRPSSLMPDTLNVKRIFSPKSFLEEIDSAIKFKFINNGFGDPENTLGLSINDYQSLAIVPKKLLDSNVNEDSDRKLIELTGQMPQTSLYDSLPWFITPLNGTAIGNFFSLPSPKLQPGYLYMKILSIEDLIDLKQLSSIFSRKKAKAFSLDSLKLIFIVRNGIDTKLSAPISISPEGRMQVNQEFIILVDPLKSITCWLRLQYFPPSNSASIFTTGLKFGATKSKTKDFLLNFKSSEPKKLANSSPKSKQPPCKKIFKKINSNLLNQLKAKDFFCWPFSKGTISTRSGRKKSDSSKRQSLFEVFDQSKAPTAYLDTNNNLSRPSKPFAVPAASENRRYSAPSKTHLFSSTSQDQLSGSNGNLNLDKAQTDLQTSDRFNNVKSGTDTITNNIPWSKLNTEIEMVKGSTDLLPQIKIYQDRGYSSDIDYPNTDSLSSDINVQRIKVPKQSFPVNRPNSKILGPTIFTPRELQKLSKTSNQFPQVQKNSSQSSAYSENNASGDFLIDSKLLNSSVSFDSLENNSSAPSDIYESNSNFETLGCAAVNVAEMLDEVYLKTLIDSWDVVSAWEPRVICRLQINLFFVPIPTYPETPSLTHDSKTAVSVESGFDMKNINYPIFENGLPKSISNCNNAISISEWHNSVWATGFLSQLGGDCSHWRRRFYRLIGGLLVAYKADSIQNAMCVVDLSAATNIIDLYNSPTNQTRNKASQRKSKSKENIKRLASNDNSKTNKMTAANDSNSPISSNSSNSENNYATTHTPHKKSLRIRANSVKTDNDETKQTNISHKSLVVSPRLGQSSKKIQFANISNNLDKSISRSDKKISIKNLRSRAATYSTFENKSETTTQIRYSFRIIFGSKGAIDFYAENKYEFDKWISLLKKIVKKIPKMPLWLIKLIHEDISRQICSYNDI</sequence>
<dbReference type="InterPro" id="IPR001849">
    <property type="entry name" value="PH_domain"/>
</dbReference>
<feature type="region of interest" description="Disordered" evidence="3">
    <location>
        <begin position="487"/>
        <end position="506"/>
    </location>
</feature>
<dbReference type="InterPro" id="IPR052007">
    <property type="entry name" value="Bud4"/>
</dbReference>
<dbReference type="PANTHER" id="PTHR36100">
    <property type="entry name" value="BUD SITE SELECTION PROTEIN 4"/>
    <property type="match status" value="1"/>
</dbReference>